<accession>A0ABD1NFS4</accession>
<proteinExistence type="predicted"/>
<sequence>MMMFISRCLSSVMVSACILYYLVSHHLYCVVMFFIVFVILPLWVSFWLICWFNLAGSNNMSSATTSSMPSCGSRTSVPVCYCGELVILQTAMTARNAGKKFWGCYNYKSGEVGCNYFEWVGQEVDGRDLIISRQNKKIQSMETELKSTRCV</sequence>
<dbReference type="PANTHER" id="PTHR33248">
    <property type="entry name" value="ZINC ION-BINDING PROTEIN"/>
    <property type="match status" value="1"/>
</dbReference>
<keyword evidence="3" id="KW-0862">Zinc</keyword>
<dbReference type="EMBL" id="JBGMDY010000001">
    <property type="protein sequence ID" value="KAL2346978.1"/>
    <property type="molecule type" value="Genomic_DNA"/>
</dbReference>
<evidence type="ECO:0000256" key="2">
    <source>
        <dbReference type="ARBA" id="ARBA00022771"/>
    </source>
</evidence>
<keyword evidence="5" id="KW-0812">Transmembrane</keyword>
<dbReference type="PROSITE" id="PS51999">
    <property type="entry name" value="ZF_GRF"/>
    <property type="match status" value="1"/>
</dbReference>
<organism evidence="7 8">
    <name type="scientific">Flemingia macrophylla</name>
    <dbReference type="NCBI Taxonomy" id="520843"/>
    <lineage>
        <taxon>Eukaryota</taxon>
        <taxon>Viridiplantae</taxon>
        <taxon>Streptophyta</taxon>
        <taxon>Embryophyta</taxon>
        <taxon>Tracheophyta</taxon>
        <taxon>Spermatophyta</taxon>
        <taxon>Magnoliopsida</taxon>
        <taxon>eudicotyledons</taxon>
        <taxon>Gunneridae</taxon>
        <taxon>Pentapetalae</taxon>
        <taxon>rosids</taxon>
        <taxon>fabids</taxon>
        <taxon>Fabales</taxon>
        <taxon>Fabaceae</taxon>
        <taxon>Papilionoideae</taxon>
        <taxon>50 kb inversion clade</taxon>
        <taxon>NPAAA clade</taxon>
        <taxon>indigoferoid/millettioid clade</taxon>
        <taxon>Phaseoleae</taxon>
        <taxon>Flemingia</taxon>
    </lineage>
</organism>
<protein>
    <recommendedName>
        <fullName evidence="6">GRF-type domain-containing protein</fullName>
    </recommendedName>
</protein>
<dbReference type="GO" id="GO:0008270">
    <property type="term" value="F:zinc ion binding"/>
    <property type="evidence" value="ECO:0007669"/>
    <property type="project" value="UniProtKB-KW"/>
</dbReference>
<feature type="transmembrane region" description="Helical" evidence="5">
    <location>
        <begin position="34"/>
        <end position="54"/>
    </location>
</feature>
<evidence type="ECO:0000313" key="8">
    <source>
        <dbReference type="Proteomes" id="UP001603857"/>
    </source>
</evidence>
<comment type="caution">
    <text evidence="7">The sequence shown here is derived from an EMBL/GenBank/DDBJ whole genome shotgun (WGS) entry which is preliminary data.</text>
</comment>
<evidence type="ECO:0000256" key="1">
    <source>
        <dbReference type="ARBA" id="ARBA00022723"/>
    </source>
</evidence>
<gene>
    <name evidence="7" type="ORF">Fmac_000978</name>
</gene>
<evidence type="ECO:0000256" key="4">
    <source>
        <dbReference type="PROSITE-ProRule" id="PRU01343"/>
    </source>
</evidence>
<keyword evidence="5" id="KW-0472">Membrane</keyword>
<name>A0ABD1NFS4_9FABA</name>
<dbReference type="InterPro" id="IPR010666">
    <property type="entry name" value="Znf_GRF"/>
</dbReference>
<keyword evidence="2 4" id="KW-0863">Zinc-finger</keyword>
<dbReference type="AlphaFoldDB" id="A0ABD1NFS4"/>
<keyword evidence="8" id="KW-1185">Reference proteome</keyword>
<dbReference type="Proteomes" id="UP001603857">
    <property type="component" value="Unassembled WGS sequence"/>
</dbReference>
<keyword evidence="1" id="KW-0479">Metal-binding</keyword>
<dbReference type="Pfam" id="PF06839">
    <property type="entry name" value="Zn_ribbon_GRF"/>
    <property type="match status" value="1"/>
</dbReference>
<evidence type="ECO:0000313" key="7">
    <source>
        <dbReference type="EMBL" id="KAL2346978.1"/>
    </source>
</evidence>
<keyword evidence="5" id="KW-1133">Transmembrane helix</keyword>
<evidence type="ECO:0000256" key="5">
    <source>
        <dbReference type="SAM" id="Phobius"/>
    </source>
</evidence>
<evidence type="ECO:0000256" key="3">
    <source>
        <dbReference type="ARBA" id="ARBA00022833"/>
    </source>
</evidence>
<reference evidence="7 8" key="1">
    <citation type="submission" date="2024-08" db="EMBL/GenBank/DDBJ databases">
        <title>Insights into the chromosomal genome structure of Flemingia macrophylla.</title>
        <authorList>
            <person name="Ding Y."/>
            <person name="Zhao Y."/>
            <person name="Bi W."/>
            <person name="Wu M."/>
            <person name="Zhao G."/>
            <person name="Gong Y."/>
            <person name="Li W."/>
            <person name="Zhang P."/>
        </authorList>
    </citation>
    <scope>NUCLEOTIDE SEQUENCE [LARGE SCALE GENOMIC DNA]</scope>
    <source>
        <strain evidence="7">DYQJB</strain>
        <tissue evidence="7">Leaf</tissue>
    </source>
</reference>
<evidence type="ECO:0000259" key="6">
    <source>
        <dbReference type="PROSITE" id="PS51999"/>
    </source>
</evidence>
<feature type="domain" description="GRF-type" evidence="6">
    <location>
        <begin position="80"/>
        <end position="123"/>
    </location>
</feature>